<feature type="region of interest" description="Disordered" evidence="1">
    <location>
        <begin position="1"/>
        <end position="73"/>
    </location>
</feature>
<dbReference type="EMBL" id="JAUJYN010000004">
    <property type="protein sequence ID" value="KAK1272851.1"/>
    <property type="molecule type" value="Genomic_DNA"/>
</dbReference>
<feature type="compositionally biased region" description="Basic and acidic residues" evidence="1">
    <location>
        <begin position="33"/>
        <end position="42"/>
    </location>
</feature>
<evidence type="ECO:0000256" key="1">
    <source>
        <dbReference type="SAM" id="MobiDB-lite"/>
    </source>
</evidence>
<reference evidence="2" key="2">
    <citation type="submission" date="2023-06" db="EMBL/GenBank/DDBJ databases">
        <authorList>
            <person name="Ma L."/>
            <person name="Liu K.-W."/>
            <person name="Li Z."/>
            <person name="Hsiao Y.-Y."/>
            <person name="Qi Y."/>
            <person name="Fu T."/>
            <person name="Tang G."/>
            <person name="Zhang D."/>
            <person name="Sun W.-H."/>
            <person name="Liu D.-K."/>
            <person name="Li Y."/>
            <person name="Chen G.-Z."/>
            <person name="Liu X.-D."/>
            <person name="Liao X.-Y."/>
            <person name="Jiang Y.-T."/>
            <person name="Yu X."/>
            <person name="Hao Y."/>
            <person name="Huang J."/>
            <person name="Zhao X.-W."/>
            <person name="Ke S."/>
            <person name="Chen Y.-Y."/>
            <person name="Wu W.-L."/>
            <person name="Hsu J.-L."/>
            <person name="Lin Y.-F."/>
            <person name="Huang M.-D."/>
            <person name="Li C.-Y."/>
            <person name="Huang L."/>
            <person name="Wang Z.-W."/>
            <person name="Zhao X."/>
            <person name="Zhong W.-Y."/>
            <person name="Peng D.-H."/>
            <person name="Ahmad S."/>
            <person name="Lan S."/>
            <person name="Zhang J.-S."/>
            <person name="Tsai W.-C."/>
            <person name="Van De Peer Y."/>
            <person name="Liu Z.-J."/>
        </authorList>
    </citation>
    <scope>NUCLEOTIDE SEQUENCE</scope>
    <source>
        <strain evidence="2">SCP</strain>
        <tissue evidence="2">Leaves</tissue>
    </source>
</reference>
<dbReference type="Proteomes" id="UP001179952">
    <property type="component" value="Unassembled WGS sequence"/>
</dbReference>
<feature type="compositionally biased region" description="Basic and acidic residues" evidence="1">
    <location>
        <begin position="60"/>
        <end position="73"/>
    </location>
</feature>
<evidence type="ECO:0000313" key="3">
    <source>
        <dbReference type="Proteomes" id="UP001179952"/>
    </source>
</evidence>
<reference evidence="2" key="1">
    <citation type="journal article" date="2023" name="Nat. Commun.">
        <title>Diploid and tetraploid genomes of Acorus and the evolution of monocots.</title>
        <authorList>
            <person name="Ma L."/>
            <person name="Liu K.W."/>
            <person name="Li Z."/>
            <person name="Hsiao Y.Y."/>
            <person name="Qi Y."/>
            <person name="Fu T."/>
            <person name="Tang G.D."/>
            <person name="Zhang D."/>
            <person name="Sun W.H."/>
            <person name="Liu D.K."/>
            <person name="Li Y."/>
            <person name="Chen G.Z."/>
            <person name="Liu X.D."/>
            <person name="Liao X.Y."/>
            <person name="Jiang Y.T."/>
            <person name="Yu X."/>
            <person name="Hao Y."/>
            <person name="Huang J."/>
            <person name="Zhao X.W."/>
            <person name="Ke S."/>
            <person name="Chen Y.Y."/>
            <person name="Wu W.L."/>
            <person name="Hsu J.L."/>
            <person name="Lin Y.F."/>
            <person name="Huang M.D."/>
            <person name="Li C.Y."/>
            <person name="Huang L."/>
            <person name="Wang Z.W."/>
            <person name="Zhao X."/>
            <person name="Zhong W.Y."/>
            <person name="Peng D.H."/>
            <person name="Ahmad S."/>
            <person name="Lan S."/>
            <person name="Zhang J.S."/>
            <person name="Tsai W.C."/>
            <person name="Van de Peer Y."/>
            <person name="Liu Z.J."/>
        </authorList>
    </citation>
    <scope>NUCLEOTIDE SEQUENCE</scope>
    <source>
        <strain evidence="2">SCP</strain>
    </source>
</reference>
<gene>
    <name evidence="2" type="ORF">QJS04_geneDACA022787</name>
</gene>
<sequence length="120" mass="12917">MTNRGDGSINRDSARRSSESKAENDLSNGSRDVVAKDVRVSETRGAPGLVGDSLPSHQPSEVRQEPARLDLGKRGLQLVRGAIDPPTALSKEDHLPKREDVFVAAKESCPASCKRGRRTG</sequence>
<protein>
    <submittedName>
        <fullName evidence="2">Uncharacterized protein</fullName>
    </submittedName>
</protein>
<accession>A0AAV9B8Y3</accession>
<organism evidence="2 3">
    <name type="scientific">Acorus gramineus</name>
    <name type="common">Dwarf sweet flag</name>
    <dbReference type="NCBI Taxonomy" id="55184"/>
    <lineage>
        <taxon>Eukaryota</taxon>
        <taxon>Viridiplantae</taxon>
        <taxon>Streptophyta</taxon>
        <taxon>Embryophyta</taxon>
        <taxon>Tracheophyta</taxon>
        <taxon>Spermatophyta</taxon>
        <taxon>Magnoliopsida</taxon>
        <taxon>Liliopsida</taxon>
        <taxon>Acoraceae</taxon>
        <taxon>Acorus</taxon>
    </lineage>
</organism>
<evidence type="ECO:0000313" key="2">
    <source>
        <dbReference type="EMBL" id="KAK1272851.1"/>
    </source>
</evidence>
<keyword evidence="3" id="KW-1185">Reference proteome</keyword>
<proteinExistence type="predicted"/>
<comment type="caution">
    <text evidence="2">The sequence shown here is derived from an EMBL/GenBank/DDBJ whole genome shotgun (WGS) entry which is preliminary data.</text>
</comment>
<name>A0AAV9B8Y3_ACOGR</name>
<dbReference type="AlphaFoldDB" id="A0AAV9B8Y3"/>
<feature type="compositionally biased region" description="Basic and acidic residues" evidence="1">
    <location>
        <begin position="12"/>
        <end position="24"/>
    </location>
</feature>